<sequence length="397" mass="43488">MPQNLEKLKNTVCHWIDKSYDKFTSLAKKIYEEPELGFEEVKAAQWLTEILEKYGYIIEMGIADLKTAFRATLPGSSNKPKIALICEYDALPEIGHGCGHNLIATASVWAGAALSQLDIELPGTILIFGTPGEETGGGKVILVDKHYFDDIDAAMMFHPSTENRILSSSLAIDALEVTFFGKTAHAAGAPHLGINALDAVIQTFNGINALRQHLKDDVRIHGIITDGGKAPNIVPDRAQARFYLRAKERSYLDEVVQKFKNICKGAAMMTGATFEIRKFENSNDNLISNKVIGNFFEKNLRTLGITDILPFHEGSGSTDMGNVSQIVPSIHPYLAIGSKKLRGHSREFADATISPEGLNTLKIAAKALAMTVLDLLYNPDQLKKAKMELDAKICSAK</sequence>
<dbReference type="OrthoDB" id="9781032at2"/>
<gene>
    <name evidence="3" type="ORF">BBF96_10630</name>
</gene>
<dbReference type="InterPro" id="IPR052030">
    <property type="entry name" value="Peptidase_M20/M20A_hydrolases"/>
</dbReference>
<dbReference type="GO" id="GO:0005737">
    <property type="term" value="C:cytoplasm"/>
    <property type="evidence" value="ECO:0007669"/>
    <property type="project" value="TreeGrafter"/>
</dbReference>
<dbReference type="GO" id="GO:0071713">
    <property type="term" value="F:para-aminobenzoyl-glutamate hydrolase activity"/>
    <property type="evidence" value="ECO:0007669"/>
    <property type="project" value="TreeGrafter"/>
</dbReference>
<dbReference type="Proteomes" id="UP000267250">
    <property type="component" value="Chromosome"/>
</dbReference>
<dbReference type="AlphaFoldDB" id="A0A3Q9HR59"/>
<dbReference type="NCBIfam" id="TIGR01891">
    <property type="entry name" value="amidohydrolases"/>
    <property type="match status" value="1"/>
</dbReference>
<dbReference type="InterPro" id="IPR017439">
    <property type="entry name" value="Amidohydrolase"/>
</dbReference>
<reference evidence="3 4" key="1">
    <citation type="submission" date="2016-07" db="EMBL/GenBank/DDBJ databases">
        <title>Genome and transcriptome analysis of iron-reducing fermentative bacteria Anoxybacter fermentans.</title>
        <authorList>
            <person name="Zeng X."/>
            <person name="Shao Z."/>
        </authorList>
    </citation>
    <scope>NUCLEOTIDE SEQUENCE [LARGE SCALE GENOMIC DNA]</scope>
    <source>
        <strain evidence="3 4">DY22613</strain>
    </source>
</reference>
<name>A0A3Q9HR59_9FIRM</name>
<dbReference type="RefSeq" id="WP_127017147.1">
    <property type="nucleotide sequence ID" value="NZ_CP016379.1"/>
</dbReference>
<dbReference type="InterPro" id="IPR002933">
    <property type="entry name" value="Peptidase_M20"/>
</dbReference>
<comment type="similarity">
    <text evidence="1">Belongs to the peptidase M20A family.</text>
</comment>
<organism evidence="3 4">
    <name type="scientific">Anoxybacter fermentans</name>
    <dbReference type="NCBI Taxonomy" id="1323375"/>
    <lineage>
        <taxon>Bacteria</taxon>
        <taxon>Bacillati</taxon>
        <taxon>Bacillota</taxon>
        <taxon>Clostridia</taxon>
        <taxon>Halanaerobiales</taxon>
        <taxon>Anoxybacter</taxon>
    </lineage>
</organism>
<protein>
    <recommendedName>
        <fullName evidence="1">Peptidase M20 domain-containing protein 2</fullName>
    </recommendedName>
</protein>
<dbReference type="EMBL" id="CP016379">
    <property type="protein sequence ID" value="AZR73800.1"/>
    <property type="molecule type" value="Genomic_DNA"/>
</dbReference>
<dbReference type="GO" id="GO:0046657">
    <property type="term" value="P:folic acid catabolic process"/>
    <property type="evidence" value="ECO:0007669"/>
    <property type="project" value="TreeGrafter"/>
</dbReference>
<evidence type="ECO:0000256" key="1">
    <source>
        <dbReference type="PIRNR" id="PIRNR037226"/>
    </source>
</evidence>
<accession>A0A3Q9HR59</accession>
<evidence type="ECO:0000259" key="2">
    <source>
        <dbReference type="Pfam" id="PF07687"/>
    </source>
</evidence>
<dbReference type="Gene3D" id="3.30.70.360">
    <property type="match status" value="1"/>
</dbReference>
<dbReference type="PIRSF" id="PIRSF037226">
    <property type="entry name" value="Amidohydrolase_ACY1L2_prd"/>
    <property type="match status" value="1"/>
</dbReference>
<keyword evidence="4" id="KW-1185">Reference proteome</keyword>
<dbReference type="SUPFAM" id="SSF53187">
    <property type="entry name" value="Zn-dependent exopeptidases"/>
    <property type="match status" value="1"/>
</dbReference>
<dbReference type="Pfam" id="PF01546">
    <property type="entry name" value="Peptidase_M20"/>
    <property type="match status" value="1"/>
</dbReference>
<dbReference type="SUPFAM" id="SSF55031">
    <property type="entry name" value="Bacterial exopeptidase dimerisation domain"/>
    <property type="match status" value="1"/>
</dbReference>
<dbReference type="Gene3D" id="3.40.630.10">
    <property type="entry name" value="Zn peptidases"/>
    <property type="match status" value="1"/>
</dbReference>
<dbReference type="CDD" id="cd05672">
    <property type="entry name" value="M20_ACY1L2-like"/>
    <property type="match status" value="1"/>
</dbReference>
<dbReference type="PANTHER" id="PTHR30575:SF0">
    <property type="entry name" value="XAA-ARG DIPEPTIDASE"/>
    <property type="match status" value="1"/>
</dbReference>
<evidence type="ECO:0000313" key="3">
    <source>
        <dbReference type="EMBL" id="AZR73800.1"/>
    </source>
</evidence>
<evidence type="ECO:0000313" key="4">
    <source>
        <dbReference type="Proteomes" id="UP000267250"/>
    </source>
</evidence>
<dbReference type="KEGG" id="aft:BBF96_10630"/>
<dbReference type="Pfam" id="PF07687">
    <property type="entry name" value="M20_dimer"/>
    <property type="match status" value="1"/>
</dbReference>
<dbReference type="InterPro" id="IPR017144">
    <property type="entry name" value="Xaa-Arg_dipeptidase"/>
</dbReference>
<feature type="domain" description="Peptidase M20 dimerisation" evidence="2">
    <location>
        <begin position="175"/>
        <end position="264"/>
    </location>
</feature>
<dbReference type="FunFam" id="3.30.70.360:FF:000004">
    <property type="entry name" value="Peptidase M20 domain-containing protein 2"/>
    <property type="match status" value="1"/>
</dbReference>
<proteinExistence type="inferred from homology"/>
<dbReference type="InterPro" id="IPR036264">
    <property type="entry name" value="Bact_exopeptidase_dim_dom"/>
</dbReference>
<dbReference type="GO" id="GO:0016805">
    <property type="term" value="F:dipeptidase activity"/>
    <property type="evidence" value="ECO:0007669"/>
    <property type="project" value="InterPro"/>
</dbReference>
<dbReference type="PANTHER" id="PTHR30575">
    <property type="entry name" value="PEPTIDASE M20"/>
    <property type="match status" value="1"/>
</dbReference>
<dbReference type="InterPro" id="IPR011650">
    <property type="entry name" value="Peptidase_M20_dimer"/>
</dbReference>